<protein>
    <recommendedName>
        <fullName evidence="3">Class IIb bacteriocin, lactobin A/cerein 7B family</fullName>
    </recommendedName>
</protein>
<evidence type="ECO:0008006" key="3">
    <source>
        <dbReference type="Google" id="ProtNLM"/>
    </source>
</evidence>
<dbReference type="RefSeq" id="WP_282713069.1">
    <property type="nucleotide sequence ID" value="NZ_JASCRZ010000006.1"/>
</dbReference>
<evidence type="ECO:0000313" key="1">
    <source>
        <dbReference type="EMBL" id="MDI5895758.1"/>
    </source>
</evidence>
<gene>
    <name evidence="1" type="ORF">QLS65_12725</name>
</gene>
<sequence length="42" mass="4290">MARILDNENAETLGSLDCGISIFTVGVETGIEVATIASGSFS</sequence>
<name>A0ABT6VE66_9FLAO</name>
<dbReference type="EMBL" id="JASCRZ010000006">
    <property type="protein sequence ID" value="MDI5895758.1"/>
    <property type="molecule type" value="Genomic_DNA"/>
</dbReference>
<proteinExistence type="predicted"/>
<reference evidence="1 2" key="1">
    <citation type="submission" date="2023-04" db="EMBL/GenBank/DDBJ databases">
        <title>Two novel species of Flavobacterium.</title>
        <authorList>
            <person name="Liu Q."/>
            <person name="Xin Y.-H."/>
        </authorList>
    </citation>
    <scope>NUCLEOTIDE SEQUENCE [LARGE SCALE GENOMIC DNA]</scope>
    <source>
        <strain evidence="1 2">LB1P51</strain>
    </source>
</reference>
<evidence type="ECO:0000313" key="2">
    <source>
        <dbReference type="Proteomes" id="UP001243403"/>
    </source>
</evidence>
<organism evidence="1 2">
    <name type="scientific">Flavobacterium algoritolerans</name>
    <dbReference type="NCBI Taxonomy" id="3041254"/>
    <lineage>
        <taxon>Bacteria</taxon>
        <taxon>Pseudomonadati</taxon>
        <taxon>Bacteroidota</taxon>
        <taxon>Flavobacteriia</taxon>
        <taxon>Flavobacteriales</taxon>
        <taxon>Flavobacteriaceae</taxon>
        <taxon>Flavobacterium</taxon>
    </lineage>
</organism>
<accession>A0ABT6VE66</accession>
<comment type="caution">
    <text evidence="1">The sequence shown here is derived from an EMBL/GenBank/DDBJ whole genome shotgun (WGS) entry which is preliminary data.</text>
</comment>
<dbReference type="Proteomes" id="UP001243403">
    <property type="component" value="Unassembled WGS sequence"/>
</dbReference>
<keyword evidence="2" id="KW-1185">Reference proteome</keyword>